<accession>D3B866</accession>
<dbReference type="InterPro" id="IPR048898">
    <property type="entry name" value="OB_NMD3"/>
</dbReference>
<dbReference type="InterPro" id="IPR048899">
    <property type="entry name" value="NMD_SH3"/>
</dbReference>
<dbReference type="Pfam" id="PF21192">
    <property type="entry name" value="OB_NMD3"/>
    <property type="match status" value="1"/>
</dbReference>
<evidence type="ECO:0000259" key="11">
    <source>
        <dbReference type="Pfam" id="PF21192"/>
    </source>
</evidence>
<keyword evidence="6 7" id="KW-0539">Nucleus</keyword>
<evidence type="ECO:0000256" key="6">
    <source>
        <dbReference type="ARBA" id="ARBA00023242"/>
    </source>
</evidence>
<feature type="domain" description="60S ribosomal export protein NMD3 OB-fold" evidence="11">
    <location>
        <begin position="309"/>
        <end position="395"/>
    </location>
</feature>
<dbReference type="InParanoid" id="D3B866"/>
<dbReference type="GO" id="GO:0005634">
    <property type="term" value="C:nucleus"/>
    <property type="evidence" value="ECO:0007669"/>
    <property type="project" value="UniProtKB-SubCell"/>
</dbReference>
<comment type="caution">
    <text evidence="13">The sequence shown here is derived from an EMBL/GenBank/DDBJ whole genome shotgun (WGS) entry which is preliminary data.</text>
</comment>
<dbReference type="GO" id="GO:0015031">
    <property type="term" value="P:protein transport"/>
    <property type="evidence" value="ECO:0007669"/>
    <property type="project" value="UniProtKB-KW"/>
</dbReference>
<feature type="domain" description="Nmd3 N-terminal" evidence="10">
    <location>
        <begin position="14"/>
        <end position="242"/>
    </location>
</feature>
<name>D3B866_HETP5</name>
<keyword evidence="9" id="KW-0732">Signal</keyword>
<dbReference type="PANTHER" id="PTHR12746:SF2">
    <property type="entry name" value="60S RIBOSOMAL EXPORT PROTEIN NMD3"/>
    <property type="match status" value="1"/>
</dbReference>
<dbReference type="RefSeq" id="XP_020434351.1">
    <property type="nucleotide sequence ID" value="XM_020575556.1"/>
</dbReference>
<dbReference type="PANTHER" id="PTHR12746">
    <property type="entry name" value="NONSENSE-MEDIATED MRNA DECAY PROTEIN 3"/>
    <property type="match status" value="1"/>
</dbReference>
<proteinExistence type="inferred from homology"/>
<dbReference type="FunCoup" id="D3B866">
    <property type="interactions" value="1180"/>
</dbReference>
<evidence type="ECO:0000313" key="13">
    <source>
        <dbReference type="EMBL" id="EFA82234.1"/>
    </source>
</evidence>
<feature type="signal peptide" evidence="9">
    <location>
        <begin position="1"/>
        <end position="22"/>
    </location>
</feature>
<dbReference type="GO" id="GO:0005737">
    <property type="term" value="C:cytoplasm"/>
    <property type="evidence" value="ECO:0007669"/>
    <property type="project" value="UniProtKB-SubCell"/>
</dbReference>
<feature type="compositionally biased region" description="Acidic residues" evidence="8">
    <location>
        <begin position="491"/>
        <end position="519"/>
    </location>
</feature>
<dbReference type="EMBL" id="ADBJ01000020">
    <property type="protein sequence ID" value="EFA82234.1"/>
    <property type="molecule type" value="Genomic_DNA"/>
</dbReference>
<dbReference type="GO" id="GO:0000055">
    <property type="term" value="P:ribosomal large subunit export from nucleus"/>
    <property type="evidence" value="ECO:0007669"/>
    <property type="project" value="TreeGrafter"/>
</dbReference>
<comment type="subcellular location">
    <subcellularLocation>
        <location evidence="7">Cytoplasm</location>
    </subcellularLocation>
    <subcellularLocation>
        <location evidence="7">Nucleus</location>
    </subcellularLocation>
</comment>
<feature type="compositionally biased region" description="Acidic residues" evidence="8">
    <location>
        <begin position="469"/>
        <end position="484"/>
    </location>
</feature>
<reference evidence="13 14" key="1">
    <citation type="journal article" date="2011" name="Genome Res.">
        <title>Phylogeny-wide analysis of social amoeba genomes highlights ancient origins for complex intercellular communication.</title>
        <authorList>
            <person name="Heidel A.J."/>
            <person name="Lawal H.M."/>
            <person name="Felder M."/>
            <person name="Schilde C."/>
            <person name="Helps N.R."/>
            <person name="Tunggal B."/>
            <person name="Rivero F."/>
            <person name="John U."/>
            <person name="Schleicher M."/>
            <person name="Eichinger L."/>
            <person name="Platzer M."/>
            <person name="Noegel A.A."/>
            <person name="Schaap P."/>
            <person name="Gloeckner G."/>
        </authorList>
    </citation>
    <scope>NUCLEOTIDE SEQUENCE [LARGE SCALE GENOMIC DNA]</scope>
    <source>
        <strain evidence="14">ATCC 26659 / Pp 5 / PN500</strain>
    </source>
</reference>
<dbReference type="Proteomes" id="UP000001396">
    <property type="component" value="Unassembled WGS sequence"/>
</dbReference>
<evidence type="ECO:0000256" key="4">
    <source>
        <dbReference type="ARBA" id="ARBA00022490"/>
    </source>
</evidence>
<dbReference type="AlphaFoldDB" id="D3B866"/>
<keyword evidence="5 7" id="KW-0653">Protein transport</keyword>
<evidence type="ECO:0000313" key="14">
    <source>
        <dbReference type="Proteomes" id="UP000001396"/>
    </source>
</evidence>
<comment type="similarity">
    <text evidence="1 7">Belongs to the NMD3 family.</text>
</comment>
<sequence>MEFTPVHSVSHILCCLCGVVIPSNPSNMCVNCIRSQVDITEGIPKQLIIQWCRGCNRYLQPPNHWAMCELESRELLTLCIKRIKGLNQVKLVDAGWVWTEPHSRRLKVKLTIQKEVFSSAILQQVFIVEFVVQGQQCNKCQKFEAKDTWNSVVQLRQKVDHKRTFLFLEQIILKHNAHSQTLNIRERTDGLDFYFSNKNQGLKFVEFISSFVPLKSKRSEQLISTDEQNNNANYKHSFSVEIVPLSKDDLVCLSPKVMHALGGMGPVVLIYKVSNLIHVIDPNTLQMGEISPLLFWNHPFRALATHKQLVELVVLDVTLTGERRGKFALADIQVARSSDFGRNDTTFFIRTHLGHLFNAGDLALGFDVSTANMNDNEFANIKSKQTVPEIILVKKTYLNLQRHWHTKRIDMEKGEPQKKNDIEAAERDQEMFYQEIENDPEMRSKINLYKKEGAAEIYAARKKQREELGESDDENEVDLEDLLDEMTLNDQDNEEFDDEGEDWDDEDDDEEDEDMDMED</sequence>
<evidence type="ECO:0000256" key="1">
    <source>
        <dbReference type="ARBA" id="ARBA00009794"/>
    </source>
</evidence>
<feature type="region of interest" description="Disordered" evidence="8">
    <location>
        <begin position="463"/>
        <end position="519"/>
    </location>
</feature>
<evidence type="ECO:0000256" key="2">
    <source>
        <dbReference type="ARBA" id="ARBA00017035"/>
    </source>
</evidence>
<dbReference type="OMA" id="VILVRKH"/>
<gene>
    <name evidence="13" type="primary">nmd3</name>
    <name evidence="13" type="ORF">PPL_04657</name>
</gene>
<evidence type="ECO:0000256" key="7">
    <source>
        <dbReference type="RuleBase" id="RU364108"/>
    </source>
</evidence>
<dbReference type="Pfam" id="PF21193">
    <property type="entry name" value="NMD_SH3"/>
    <property type="match status" value="1"/>
</dbReference>
<evidence type="ECO:0000256" key="9">
    <source>
        <dbReference type="SAM" id="SignalP"/>
    </source>
</evidence>
<evidence type="ECO:0000256" key="5">
    <source>
        <dbReference type="ARBA" id="ARBA00022927"/>
    </source>
</evidence>
<evidence type="ECO:0000259" key="10">
    <source>
        <dbReference type="Pfam" id="PF04981"/>
    </source>
</evidence>
<keyword evidence="3 7" id="KW-0813">Transport</keyword>
<keyword evidence="4 7" id="KW-0963">Cytoplasm</keyword>
<comment type="function">
    <text evidence="7">Acts as an adapter for the XPO1/CRM1-mediated export of the 60S ribosomal subunit.</text>
</comment>
<keyword evidence="14" id="KW-1185">Reference proteome</keyword>
<feature type="chain" id="PRO_5003042024" description="60S ribosomal export protein NMD3" evidence="9">
    <location>
        <begin position="23"/>
        <end position="519"/>
    </location>
</feature>
<protein>
    <recommendedName>
        <fullName evidence="2 7">60S ribosomal export protein NMD3</fullName>
    </recommendedName>
</protein>
<dbReference type="InterPro" id="IPR039768">
    <property type="entry name" value="Nmd3"/>
</dbReference>
<dbReference type="GO" id="GO:0043023">
    <property type="term" value="F:ribosomal large subunit binding"/>
    <property type="evidence" value="ECO:0007669"/>
    <property type="project" value="InterPro"/>
</dbReference>
<organism evidence="13 14">
    <name type="scientific">Heterostelium pallidum (strain ATCC 26659 / Pp 5 / PN500)</name>
    <name type="common">Cellular slime mold</name>
    <name type="synonym">Polysphondylium pallidum</name>
    <dbReference type="NCBI Taxonomy" id="670386"/>
    <lineage>
        <taxon>Eukaryota</taxon>
        <taxon>Amoebozoa</taxon>
        <taxon>Evosea</taxon>
        <taxon>Eumycetozoa</taxon>
        <taxon>Dictyostelia</taxon>
        <taxon>Acytosteliales</taxon>
        <taxon>Acytosteliaceae</taxon>
        <taxon>Heterostelium</taxon>
    </lineage>
</organism>
<dbReference type="GeneID" id="31360144"/>
<dbReference type="STRING" id="670386.D3B866"/>
<feature type="domain" description="60S ribosomal export protein NMD3 SH3" evidence="12">
    <location>
        <begin position="247"/>
        <end position="292"/>
    </location>
</feature>
<evidence type="ECO:0000256" key="8">
    <source>
        <dbReference type="SAM" id="MobiDB-lite"/>
    </source>
</evidence>
<dbReference type="Pfam" id="PF04981">
    <property type="entry name" value="NMD3"/>
    <property type="match status" value="1"/>
</dbReference>
<dbReference type="InterPro" id="IPR007064">
    <property type="entry name" value="Nmd3_N"/>
</dbReference>
<evidence type="ECO:0000259" key="12">
    <source>
        <dbReference type="Pfam" id="PF21193"/>
    </source>
</evidence>
<evidence type="ECO:0000256" key="3">
    <source>
        <dbReference type="ARBA" id="ARBA00022448"/>
    </source>
</evidence>